<dbReference type="PANTHER" id="PTHR43782:SF3">
    <property type="entry name" value="ARGINASE"/>
    <property type="match status" value="1"/>
</dbReference>
<evidence type="ECO:0000256" key="8">
    <source>
        <dbReference type="ARBA" id="ARBA00047391"/>
    </source>
</evidence>
<dbReference type="FunFam" id="3.40.800.10:FF:000012">
    <property type="entry name" value="Arginase"/>
    <property type="match status" value="1"/>
</dbReference>
<dbReference type="EC" id="3.5.3.1" evidence="2 9"/>
<protein>
    <recommendedName>
        <fullName evidence="3 9">Arginase</fullName>
        <ecNumber evidence="2 9">3.5.3.1</ecNumber>
    </recommendedName>
</protein>
<evidence type="ECO:0000313" key="14">
    <source>
        <dbReference type="EMBL" id="KKC38719.1"/>
    </source>
</evidence>
<organism evidence="14 15">
    <name type="scientific">Devosia epidermidihirudinis</name>
    <dbReference type="NCBI Taxonomy" id="1293439"/>
    <lineage>
        <taxon>Bacteria</taxon>
        <taxon>Pseudomonadati</taxon>
        <taxon>Pseudomonadota</taxon>
        <taxon>Alphaproteobacteria</taxon>
        <taxon>Hyphomicrobiales</taxon>
        <taxon>Devosiaceae</taxon>
        <taxon>Devosia</taxon>
    </lineage>
</organism>
<comment type="catalytic activity">
    <reaction evidence="8 13">
        <text>L-arginine + H2O = urea + L-ornithine</text>
        <dbReference type="Rhea" id="RHEA:20569"/>
        <dbReference type="ChEBI" id="CHEBI:15377"/>
        <dbReference type="ChEBI" id="CHEBI:16199"/>
        <dbReference type="ChEBI" id="CHEBI:32682"/>
        <dbReference type="ChEBI" id="CHEBI:46911"/>
        <dbReference type="EC" id="3.5.3.1"/>
    </reaction>
</comment>
<comment type="pathway">
    <text evidence="1">Nitrogen metabolism; urea cycle; L-ornithine and urea from L-arginine: step 1/1.</text>
</comment>
<keyword evidence="5 10" id="KW-0479">Metal-binding</keyword>
<evidence type="ECO:0000256" key="13">
    <source>
        <dbReference type="RuleBase" id="RU361159"/>
    </source>
</evidence>
<dbReference type="UniPathway" id="UPA00158">
    <property type="reaction ID" value="UER00270"/>
</dbReference>
<feature type="binding site" evidence="10">
    <location>
        <position position="241"/>
    </location>
    <ligand>
        <name>Mn(2+)</name>
        <dbReference type="ChEBI" id="CHEBI:29035"/>
        <label>1</label>
    </ligand>
</feature>
<dbReference type="EMBL" id="LANJ01000012">
    <property type="protein sequence ID" value="KKC38719.1"/>
    <property type="molecule type" value="Genomic_DNA"/>
</dbReference>
<dbReference type="CDD" id="cd09989">
    <property type="entry name" value="Arginase"/>
    <property type="match status" value="1"/>
</dbReference>
<evidence type="ECO:0000256" key="12">
    <source>
        <dbReference type="RuleBase" id="RU003684"/>
    </source>
</evidence>
<name>A0A0F5QFC7_9HYPH</name>
<evidence type="ECO:0000313" key="15">
    <source>
        <dbReference type="Proteomes" id="UP000033411"/>
    </source>
</evidence>
<evidence type="ECO:0000256" key="5">
    <source>
        <dbReference type="ARBA" id="ARBA00022723"/>
    </source>
</evidence>
<accession>A0A0F5QFC7</accession>
<dbReference type="PROSITE" id="PS01053">
    <property type="entry name" value="ARGINASE_1"/>
    <property type="match status" value="1"/>
</dbReference>
<dbReference type="GO" id="GO:0000050">
    <property type="term" value="P:urea cycle"/>
    <property type="evidence" value="ECO:0007669"/>
    <property type="project" value="UniProtKB-UniPathway"/>
</dbReference>
<keyword evidence="4 13" id="KW-0056">Arginine metabolism</keyword>
<evidence type="ECO:0000256" key="7">
    <source>
        <dbReference type="ARBA" id="ARBA00023211"/>
    </source>
</evidence>
<dbReference type="PANTHER" id="PTHR43782">
    <property type="entry name" value="ARGINASE"/>
    <property type="match status" value="1"/>
</dbReference>
<evidence type="ECO:0000256" key="9">
    <source>
        <dbReference type="NCBIfam" id="TIGR01229"/>
    </source>
</evidence>
<dbReference type="AlphaFoldDB" id="A0A0F5QFC7"/>
<keyword evidence="15" id="KW-1185">Reference proteome</keyword>
<evidence type="ECO:0000256" key="6">
    <source>
        <dbReference type="ARBA" id="ARBA00022801"/>
    </source>
</evidence>
<gene>
    <name evidence="14" type="ORF">WH87_07275</name>
</gene>
<feature type="binding site" evidence="10">
    <location>
        <position position="108"/>
    </location>
    <ligand>
        <name>Mn(2+)</name>
        <dbReference type="ChEBI" id="CHEBI:29035"/>
        <label>1</label>
    </ligand>
</feature>
<dbReference type="GO" id="GO:0006525">
    <property type="term" value="P:arginine metabolic process"/>
    <property type="evidence" value="ECO:0007669"/>
    <property type="project" value="UniProtKB-KW"/>
</dbReference>
<dbReference type="Pfam" id="PF00491">
    <property type="entry name" value="Arginase"/>
    <property type="match status" value="1"/>
</dbReference>
<comment type="cofactor">
    <cofactor evidence="10 13">
        <name>Mn(2+)</name>
        <dbReference type="ChEBI" id="CHEBI:29035"/>
    </cofactor>
    <text evidence="10 13">Binds 2 manganese ions per subunit.</text>
</comment>
<reference evidence="14 15" key="1">
    <citation type="submission" date="2015-03" db="EMBL/GenBank/DDBJ databases">
        <authorList>
            <person name="Lepp D."/>
            <person name="Hassan Y.I."/>
            <person name="Li X.-Z."/>
            <person name="Zhou T."/>
        </authorList>
    </citation>
    <scope>NUCLEOTIDE SEQUENCE [LARGE SCALE GENOMIC DNA]</scope>
    <source>
        <strain evidence="14 15">E84</strain>
    </source>
</reference>
<keyword evidence="7 10" id="KW-0464">Manganese</keyword>
<dbReference type="GO" id="GO:0005737">
    <property type="term" value="C:cytoplasm"/>
    <property type="evidence" value="ECO:0007669"/>
    <property type="project" value="TreeGrafter"/>
</dbReference>
<dbReference type="RefSeq" id="WP_046140233.1">
    <property type="nucleotide sequence ID" value="NZ_LANJ01000012.1"/>
</dbReference>
<evidence type="ECO:0000256" key="2">
    <source>
        <dbReference type="ARBA" id="ARBA00012168"/>
    </source>
</evidence>
<dbReference type="PATRIC" id="fig|1293439.3.peg.1026"/>
<keyword evidence="6 12" id="KW-0378">Hydrolase</keyword>
<dbReference type="InterPro" id="IPR020855">
    <property type="entry name" value="Ureohydrolase_Mn_BS"/>
</dbReference>
<dbReference type="NCBIfam" id="TIGR01229">
    <property type="entry name" value="rocF_arginase"/>
    <property type="match status" value="1"/>
</dbReference>
<dbReference type="Gene3D" id="3.40.800.10">
    <property type="entry name" value="Ureohydrolase domain"/>
    <property type="match status" value="1"/>
</dbReference>
<dbReference type="PROSITE" id="PS51409">
    <property type="entry name" value="ARGINASE_2"/>
    <property type="match status" value="1"/>
</dbReference>
<dbReference type="InterPro" id="IPR023696">
    <property type="entry name" value="Ureohydrolase_dom_sf"/>
</dbReference>
<dbReference type="STRING" id="1293439.WH87_07275"/>
<sequence length="331" mass="34956">MSTNSPHKRRIDLLGVATASGASVRGCGMGPEALRVAGLAEALIDLGHEVADHGDLRRPAPAIDAGPASLRLPDARRADVLDLAERASDQGLAILEAGNFPVFLGGDHSIAMGTVSAVARHCVTKGKPVFVLWIDAHADYNTPETSPSGNLHGMPLALLCGEPEFDDSYRGDWLGRIDPRNVTVIGARSVDREERRLLASRGVEVLDMRKIDELGVVALMRTVIERVRKAGGHLHVSLDVDAMDPSIAPGGGTLVPGGLSYREAHLIMEMLHDSGVAGSLDVVELNPFLDHGGQSATLLVDLVASLFGRQIMGEEPGPMAFVTEDEAGAAE</sequence>
<dbReference type="InterPro" id="IPR006035">
    <property type="entry name" value="Ureohydrolase"/>
</dbReference>
<dbReference type="GO" id="GO:0004053">
    <property type="term" value="F:arginase activity"/>
    <property type="evidence" value="ECO:0007669"/>
    <property type="project" value="UniProtKB-UniRule"/>
</dbReference>
<feature type="binding site" evidence="10">
    <location>
        <position position="137"/>
    </location>
    <ligand>
        <name>Mn(2+)</name>
        <dbReference type="ChEBI" id="CHEBI:29035"/>
        <label>1</label>
    </ligand>
</feature>
<dbReference type="OrthoDB" id="9788689at2"/>
<evidence type="ECO:0000256" key="1">
    <source>
        <dbReference type="ARBA" id="ARBA00005098"/>
    </source>
</evidence>
<evidence type="ECO:0000256" key="4">
    <source>
        <dbReference type="ARBA" id="ARBA00022503"/>
    </source>
</evidence>
<feature type="binding site" evidence="10">
    <location>
        <position position="239"/>
    </location>
    <ligand>
        <name>Mn(2+)</name>
        <dbReference type="ChEBI" id="CHEBI:29035"/>
        <label>1</label>
    </ligand>
</feature>
<comment type="similarity">
    <text evidence="11 12">Belongs to the arginase family.</text>
</comment>
<comment type="caution">
    <text evidence="14">The sequence shown here is derived from an EMBL/GenBank/DDBJ whole genome shotgun (WGS) entry which is preliminary data.</text>
</comment>
<dbReference type="Proteomes" id="UP000033411">
    <property type="component" value="Unassembled WGS sequence"/>
</dbReference>
<evidence type="ECO:0000256" key="3">
    <source>
        <dbReference type="ARBA" id="ARBA00018123"/>
    </source>
</evidence>
<proteinExistence type="inferred from homology"/>
<evidence type="ECO:0000256" key="11">
    <source>
        <dbReference type="PROSITE-ProRule" id="PRU00742"/>
    </source>
</evidence>
<dbReference type="GO" id="GO:0030145">
    <property type="term" value="F:manganese ion binding"/>
    <property type="evidence" value="ECO:0007669"/>
    <property type="project" value="TreeGrafter"/>
</dbReference>
<dbReference type="InterPro" id="IPR014033">
    <property type="entry name" value="Arginase"/>
</dbReference>
<dbReference type="SUPFAM" id="SSF52768">
    <property type="entry name" value="Arginase/deacetylase"/>
    <property type="match status" value="1"/>
</dbReference>
<feature type="binding site" evidence="10">
    <location>
        <position position="135"/>
    </location>
    <ligand>
        <name>Mn(2+)</name>
        <dbReference type="ChEBI" id="CHEBI:29035"/>
        <label>1</label>
    </ligand>
</feature>
<evidence type="ECO:0000256" key="10">
    <source>
        <dbReference type="PIRSR" id="PIRSR036979-1"/>
    </source>
</evidence>
<dbReference type="PRINTS" id="PR00116">
    <property type="entry name" value="ARGINASE"/>
</dbReference>
<feature type="binding site" evidence="10">
    <location>
        <position position="139"/>
    </location>
    <ligand>
        <name>Mn(2+)</name>
        <dbReference type="ChEBI" id="CHEBI:29035"/>
        <label>1</label>
    </ligand>
</feature>
<dbReference type="PIRSF" id="PIRSF036979">
    <property type="entry name" value="Arginase"/>
    <property type="match status" value="1"/>
</dbReference>